<evidence type="ECO:0000256" key="1">
    <source>
        <dbReference type="SAM" id="MobiDB-lite"/>
    </source>
</evidence>
<feature type="compositionally biased region" description="Low complexity" evidence="1">
    <location>
        <begin position="361"/>
        <end position="375"/>
    </location>
</feature>
<evidence type="ECO:0000313" key="4">
    <source>
        <dbReference type="RefSeq" id="XP_028141467.1"/>
    </source>
</evidence>
<feature type="region of interest" description="Disordered" evidence="1">
    <location>
        <begin position="79"/>
        <end position="99"/>
    </location>
</feature>
<evidence type="ECO:0000259" key="3">
    <source>
        <dbReference type="Pfam" id="PF16012"/>
    </source>
</evidence>
<sequence>MRTPGTRRNPGFISLLPACGALLGVTIHSLATRGTKMDQVGKTKNNEGKEEEQSLNHLEVMELDPVPSHKLEDELLKSSGDEQSIAQGPKKAEREKLSGAARKRLKYLLKQGLKYEEARQQAQKPIQKPPEDVSKGKGSKRIRSEESTPENPKKKGVGTTVGITSGGEENKPSYGQVAAAIRVGIMPKNHPESSLTVEQLAATKEKILEKIVELDPKATIRPKFSNLQFRPGWMLLSCADKATVEWLKSIIQELQPQEGISLRLEEESNIPHSEIFVTYLPDSLNTTNAKILRFLEVQNEDLNSQNWRVVRRVDKGPTVELTLSMDPNSAERVKQNGYKANYKFGQVRILPKKGHPKPSEPEAASTSEAAKMVRS</sequence>
<evidence type="ECO:0000256" key="2">
    <source>
        <dbReference type="SAM" id="SignalP"/>
    </source>
</evidence>
<dbReference type="AlphaFoldDB" id="A0A6P7G378"/>
<feature type="domain" description="DUF4780" evidence="3">
    <location>
        <begin position="180"/>
        <end position="348"/>
    </location>
</feature>
<name>A0A6P7G378_DIAVI</name>
<dbReference type="InterPro" id="IPR031961">
    <property type="entry name" value="DUF4780"/>
</dbReference>
<dbReference type="InParanoid" id="A0A6P7G378"/>
<feature type="compositionally biased region" description="Low complexity" evidence="1">
    <location>
        <begin position="157"/>
        <end position="167"/>
    </location>
</feature>
<protein>
    <submittedName>
        <fullName evidence="4">Uncharacterized protein LOC114335427</fullName>
    </submittedName>
</protein>
<feature type="region of interest" description="Disordered" evidence="1">
    <location>
        <begin position="118"/>
        <end position="170"/>
    </location>
</feature>
<reference evidence="4" key="1">
    <citation type="submission" date="2025-08" db="UniProtKB">
        <authorList>
            <consortium name="RefSeq"/>
        </authorList>
    </citation>
    <scope>IDENTIFICATION</scope>
    <source>
        <tissue evidence="4">Whole insect</tissue>
    </source>
</reference>
<organism evidence="4">
    <name type="scientific">Diabrotica virgifera virgifera</name>
    <name type="common">western corn rootworm</name>
    <dbReference type="NCBI Taxonomy" id="50390"/>
    <lineage>
        <taxon>Eukaryota</taxon>
        <taxon>Metazoa</taxon>
        <taxon>Ecdysozoa</taxon>
        <taxon>Arthropoda</taxon>
        <taxon>Hexapoda</taxon>
        <taxon>Insecta</taxon>
        <taxon>Pterygota</taxon>
        <taxon>Neoptera</taxon>
        <taxon>Endopterygota</taxon>
        <taxon>Coleoptera</taxon>
        <taxon>Polyphaga</taxon>
        <taxon>Cucujiformia</taxon>
        <taxon>Chrysomeloidea</taxon>
        <taxon>Chrysomelidae</taxon>
        <taxon>Galerucinae</taxon>
        <taxon>Diabroticina</taxon>
        <taxon>Diabroticites</taxon>
        <taxon>Diabrotica</taxon>
    </lineage>
</organism>
<dbReference type="RefSeq" id="XP_028141467.1">
    <property type="nucleotide sequence ID" value="XM_028285666.1"/>
</dbReference>
<feature type="chain" id="PRO_5028350078" evidence="2">
    <location>
        <begin position="32"/>
        <end position="375"/>
    </location>
</feature>
<accession>A0A6P7G378</accession>
<dbReference type="Pfam" id="PF16012">
    <property type="entry name" value="DUF4780"/>
    <property type="match status" value="1"/>
</dbReference>
<gene>
    <name evidence="4" type="primary">LOC114335427</name>
</gene>
<feature type="region of interest" description="Disordered" evidence="1">
    <location>
        <begin position="350"/>
        <end position="375"/>
    </location>
</feature>
<keyword evidence="2" id="KW-0732">Signal</keyword>
<proteinExistence type="predicted"/>
<feature type="signal peptide" evidence="2">
    <location>
        <begin position="1"/>
        <end position="31"/>
    </location>
</feature>